<dbReference type="EMBL" id="CP045893">
    <property type="protein sequence ID" value="QQP54235.1"/>
    <property type="molecule type" value="Genomic_DNA"/>
</dbReference>
<proteinExistence type="predicted"/>
<feature type="non-terminal residue" evidence="1">
    <location>
        <position position="1"/>
    </location>
</feature>
<sequence length="63" mass="7612">SWHWLIIEVTLQFNDCFNLRSDLRTVQRIRKKLEDTWDVDVTIKRAYKEEGPAPSIYRAYNPD</sequence>
<name>A0A7T8KE51_CALRO</name>
<reference evidence="2" key="1">
    <citation type="submission" date="2021-01" db="EMBL/GenBank/DDBJ databases">
        <title>Caligus Genome Assembly.</title>
        <authorList>
            <person name="Gallardo-Escarate C."/>
        </authorList>
    </citation>
    <scope>NUCLEOTIDE SEQUENCE [LARGE SCALE GENOMIC DNA]</scope>
</reference>
<accession>A0A7T8KE51</accession>
<evidence type="ECO:0000313" key="2">
    <source>
        <dbReference type="Proteomes" id="UP000595437"/>
    </source>
</evidence>
<protein>
    <submittedName>
        <fullName evidence="1">Uncharacterized protein</fullName>
    </submittedName>
</protein>
<dbReference type="AlphaFoldDB" id="A0A7T8KE51"/>
<organism evidence="1 2">
    <name type="scientific">Caligus rogercresseyi</name>
    <name type="common">Sea louse</name>
    <dbReference type="NCBI Taxonomy" id="217165"/>
    <lineage>
        <taxon>Eukaryota</taxon>
        <taxon>Metazoa</taxon>
        <taxon>Ecdysozoa</taxon>
        <taxon>Arthropoda</taxon>
        <taxon>Crustacea</taxon>
        <taxon>Multicrustacea</taxon>
        <taxon>Hexanauplia</taxon>
        <taxon>Copepoda</taxon>
        <taxon>Siphonostomatoida</taxon>
        <taxon>Caligidae</taxon>
        <taxon>Caligus</taxon>
    </lineage>
</organism>
<evidence type="ECO:0000313" key="1">
    <source>
        <dbReference type="EMBL" id="QQP54235.1"/>
    </source>
</evidence>
<keyword evidence="2" id="KW-1185">Reference proteome</keyword>
<gene>
    <name evidence="1" type="ORF">FKW44_007008</name>
</gene>
<dbReference type="Proteomes" id="UP000595437">
    <property type="component" value="Chromosome 4"/>
</dbReference>